<feature type="repeat" description="ANK" evidence="1">
    <location>
        <begin position="849"/>
        <end position="881"/>
    </location>
</feature>
<evidence type="ECO:0000259" key="4">
    <source>
        <dbReference type="Pfam" id="PF26640"/>
    </source>
</evidence>
<gene>
    <name evidence="5" type="ORF">PT974_07221</name>
</gene>
<sequence length="1279" mass="142784">MRLLDANTLELVDVNDDDVPPYAILSHTWGDDEITIQQLRRLKGWSRLKDVPTKSLDKNKRAIASKVGFLKVANAAQLALSRGLSYIWVDTCCIDKTSSAELSEAINSMYLWYKQSAECYAYFSDVPPAKDEDDSVIFGRLRSSRWFTRGWTLQELIAPENVLFYANDWTLLGRKDSPVVFTKLISEITGIDEQVLNGRIDPLHLSVSARMAWAAYRNTTRLEDTAYCLMGLFQVNMPLLYGEGRRAFTRLQQEIIQRTDDQSLFAWNSFGQADEDPDALFGMLAESPAQFRDAGTLQPLPPLPVYASVPSNITNQGLRVQLYLRPVNESDDDTMEEDYYAILDCVMRVGDAYQCPVILLRRLSEDQYGRLRPKFQKFLPPPGSQFLSDAEAYRAIYVRQKPVYYTLPQFRLSPMHMESELNASDSLQYRLLETFPSDQWNSTTMTLKVDYSRKIRAMGVFRFQSVSKADEKIDVVVGLRRLNAMVWEGWCFQLSGCTSALEHVFQETNKKIETLISRNTEIMPRTLQDYLGDDSSLVSNAIVEGIQLQGRMYISVLVISTPEIETHRELIEMPLHHAIFLKNGEVVDPYDSDRVRQVTEPCFQSTLDFEPEYLFLYSAPMPVRVKPSTGEGMDTITGAFMKPLYDFVATVREQQNTAVGKSVMTLCEELAIALFDGDVRKVEQLLAKGPDLDLITADEHGMAPIHWAVAGGSADCVLLMLTNGAQSLHKTKGGLSVGHIAAICNTKVWKAFPTFMGVENGPMGLVDARTSIHFDTPLHLAAACSVESEAGSSLFREMAEWGWEHVGIGARNVYEETPLHRASAHNNNNAIQILQNRGYDLDINVVDMFGRSPLWHAAATGSCDAIKMLIAYNALVNLSDDMGRTPLHVACRGGHDEAVAILLQNSALQDVKTNTLGLTPMDFAAMFGHLGCLRQLMNVRSTLPPLATRNKALHIASSCGRFECADMLCRWGANPFVQMDYYLRMSNTTTTTFAELVEEEGNAQQVAMMEDHQHIATYFEMSETCKDHRQQRESNHVPSGLALSDRAQAIPPAPGTAPVYRVPTQSAPAPYGGYASSKPITYDYSYGQSRYQEEETYSRPYQSTQSANLPARTSSYNNYSAPTQSDRLQELTGTYDSSKIVKASSYRPATYTYEAASESRYDKQTASVPARAASYAYDSQIGTMPNQQTASVPATYHSGSVLPPPASKVNFGAYQPISVPANVTYGYDSERGPVPVDSQQTTSLPPHVMTYEHPERQTSKAKSWFGKLKSAPFPSKNVS</sequence>
<evidence type="ECO:0000256" key="1">
    <source>
        <dbReference type="PROSITE-ProRule" id="PRU00023"/>
    </source>
</evidence>
<dbReference type="EMBL" id="JAVFKD010000012">
    <property type="protein sequence ID" value="KAK5993784.1"/>
    <property type="molecule type" value="Genomic_DNA"/>
</dbReference>
<dbReference type="SUPFAM" id="SSF48403">
    <property type="entry name" value="Ankyrin repeat"/>
    <property type="match status" value="2"/>
</dbReference>
<dbReference type="Pfam" id="PF00023">
    <property type="entry name" value="Ank"/>
    <property type="match status" value="1"/>
</dbReference>
<dbReference type="InterPro" id="IPR002110">
    <property type="entry name" value="Ankyrin_rpt"/>
</dbReference>
<feature type="domain" description="Heterokaryon incompatibility" evidence="3">
    <location>
        <begin position="22"/>
        <end position="124"/>
    </location>
</feature>
<feature type="region of interest" description="Disordered" evidence="2">
    <location>
        <begin position="1252"/>
        <end position="1279"/>
    </location>
</feature>
<name>A0ABR0SP20_9HYPO</name>
<dbReference type="PANTHER" id="PTHR10622">
    <property type="entry name" value="HET DOMAIN-CONTAINING PROTEIN"/>
    <property type="match status" value="1"/>
</dbReference>
<dbReference type="Pfam" id="PF12796">
    <property type="entry name" value="Ank_2"/>
    <property type="match status" value="1"/>
</dbReference>
<dbReference type="SMART" id="SM00248">
    <property type="entry name" value="ANK"/>
    <property type="match status" value="7"/>
</dbReference>
<feature type="repeat" description="ANK" evidence="1">
    <location>
        <begin position="882"/>
        <end position="914"/>
    </location>
</feature>
<reference evidence="5 6" key="1">
    <citation type="submission" date="2024-01" db="EMBL/GenBank/DDBJ databases">
        <title>Complete genome of Cladobotryum mycophilum ATHUM6906.</title>
        <authorList>
            <person name="Christinaki A.C."/>
            <person name="Myridakis A.I."/>
            <person name="Kouvelis V.N."/>
        </authorList>
    </citation>
    <scope>NUCLEOTIDE SEQUENCE [LARGE SCALE GENOMIC DNA]</scope>
    <source>
        <strain evidence="5 6">ATHUM6906</strain>
    </source>
</reference>
<evidence type="ECO:0000259" key="3">
    <source>
        <dbReference type="Pfam" id="PF06985"/>
    </source>
</evidence>
<protein>
    <submittedName>
        <fullName evidence="5">Vegetative incompatibility protein HET-E-1</fullName>
    </submittedName>
</protein>
<keyword evidence="1" id="KW-0040">ANK repeat</keyword>
<dbReference type="Gene3D" id="1.25.40.20">
    <property type="entry name" value="Ankyrin repeat-containing domain"/>
    <property type="match status" value="2"/>
</dbReference>
<accession>A0ABR0SP20</accession>
<feature type="region of interest" description="Disordered" evidence="2">
    <location>
        <begin position="1091"/>
        <end position="1113"/>
    </location>
</feature>
<proteinExistence type="predicted"/>
<keyword evidence="6" id="KW-1185">Reference proteome</keyword>
<feature type="compositionally biased region" description="Polar residues" evidence="2">
    <location>
        <begin position="1099"/>
        <end position="1113"/>
    </location>
</feature>
<dbReference type="InterPro" id="IPR010730">
    <property type="entry name" value="HET"/>
</dbReference>
<dbReference type="Proteomes" id="UP001338125">
    <property type="component" value="Unassembled WGS sequence"/>
</dbReference>
<dbReference type="Pfam" id="PF26640">
    <property type="entry name" value="DUF8212"/>
    <property type="match status" value="1"/>
</dbReference>
<dbReference type="PROSITE" id="PS50088">
    <property type="entry name" value="ANK_REPEAT"/>
    <property type="match status" value="4"/>
</dbReference>
<dbReference type="InterPro" id="IPR058525">
    <property type="entry name" value="DUF8212"/>
</dbReference>
<evidence type="ECO:0000256" key="2">
    <source>
        <dbReference type="SAM" id="MobiDB-lite"/>
    </source>
</evidence>
<dbReference type="PROSITE" id="PS50297">
    <property type="entry name" value="ANK_REP_REGION"/>
    <property type="match status" value="3"/>
</dbReference>
<dbReference type="Pfam" id="PF06985">
    <property type="entry name" value="HET"/>
    <property type="match status" value="1"/>
</dbReference>
<comment type="caution">
    <text evidence="5">The sequence shown here is derived from an EMBL/GenBank/DDBJ whole genome shotgun (WGS) entry which is preliminary data.</text>
</comment>
<dbReference type="InterPro" id="IPR036770">
    <property type="entry name" value="Ankyrin_rpt-contain_sf"/>
</dbReference>
<feature type="repeat" description="ANK" evidence="1">
    <location>
        <begin position="700"/>
        <end position="732"/>
    </location>
</feature>
<dbReference type="PANTHER" id="PTHR10622:SF10">
    <property type="entry name" value="HET DOMAIN-CONTAINING PROTEIN"/>
    <property type="match status" value="1"/>
</dbReference>
<feature type="repeat" description="ANK" evidence="1">
    <location>
        <begin position="814"/>
        <end position="846"/>
    </location>
</feature>
<feature type="domain" description="DUF8212" evidence="4">
    <location>
        <begin position="246"/>
        <end position="273"/>
    </location>
</feature>
<evidence type="ECO:0000313" key="6">
    <source>
        <dbReference type="Proteomes" id="UP001338125"/>
    </source>
</evidence>
<evidence type="ECO:0000313" key="5">
    <source>
        <dbReference type="EMBL" id="KAK5993784.1"/>
    </source>
</evidence>
<organism evidence="5 6">
    <name type="scientific">Cladobotryum mycophilum</name>
    <dbReference type="NCBI Taxonomy" id="491253"/>
    <lineage>
        <taxon>Eukaryota</taxon>
        <taxon>Fungi</taxon>
        <taxon>Dikarya</taxon>
        <taxon>Ascomycota</taxon>
        <taxon>Pezizomycotina</taxon>
        <taxon>Sordariomycetes</taxon>
        <taxon>Hypocreomycetidae</taxon>
        <taxon>Hypocreales</taxon>
        <taxon>Hypocreaceae</taxon>
        <taxon>Cladobotryum</taxon>
    </lineage>
</organism>